<evidence type="ECO:0000256" key="3">
    <source>
        <dbReference type="ARBA" id="ARBA00023295"/>
    </source>
</evidence>
<sequence>MVNYQFPENFWWGSAASGPQTEGKFEGDGKGQNVMDYWYTIEPEKFFNNVGPDNASRFYQTYKEDIQLMKETGHNSYRHSIQWSRLIQNGVGEVNQVAVDYYNDLINEMIANDIEPFMNLYHFDMPMPFQEKGGWLNRETVDAYVNYAKTCFELFGDRVKKWFTHNEPIVPVEAGYLYQFHYPNEINLKHAIQVGYHEMLASAMAVKVYHELNLDGQIGIILNLTPSYPRDENNPEDVKAAVIADAMFNRSFLDPSVKGTFPTELVDIIKELDMMPEIKDGDLDIIQNNTIDLLGINYYQPRRVKAKETPINHEHGPMPEDYFDNYEMPGRKMNPHRGWEIYEKGIYDILTNVRENYGNIPCFISENGMGVEGEEKFRNAEGIIEDDYRIEFVSEHLKYVHQAIQEGTNCLGYHMWTCMDNWSWTNAYKNRYGFISVNLDKNWERSIKNSGRWFKQVSDNNGF</sequence>
<dbReference type="Gene3D" id="3.20.20.80">
    <property type="entry name" value="Glycosidases"/>
    <property type="match status" value="1"/>
</dbReference>
<dbReference type="InterPro" id="IPR001360">
    <property type="entry name" value="Glyco_hydro_1"/>
</dbReference>
<evidence type="ECO:0000256" key="4">
    <source>
        <dbReference type="RuleBase" id="RU003690"/>
    </source>
</evidence>
<dbReference type="GO" id="GO:0008422">
    <property type="term" value="F:beta-glucosidase activity"/>
    <property type="evidence" value="ECO:0007669"/>
    <property type="project" value="TreeGrafter"/>
</dbReference>
<dbReference type="SUPFAM" id="SSF51445">
    <property type="entry name" value="(Trans)glycosidases"/>
    <property type="match status" value="1"/>
</dbReference>
<protein>
    <submittedName>
        <fullName evidence="5">Glycoside hydrolase family 1 protein</fullName>
    </submittedName>
</protein>
<evidence type="ECO:0000256" key="1">
    <source>
        <dbReference type="ARBA" id="ARBA00010838"/>
    </source>
</evidence>
<comment type="similarity">
    <text evidence="1 4">Belongs to the glycosyl hydrolase 1 family.</text>
</comment>
<evidence type="ECO:0000256" key="2">
    <source>
        <dbReference type="ARBA" id="ARBA00022801"/>
    </source>
</evidence>
<dbReference type="KEGG" id="vao:FA707_05095"/>
<keyword evidence="3" id="KW-0326">Glycosidase</keyword>
<dbReference type="Pfam" id="PF00232">
    <property type="entry name" value="Glyco_hydro_1"/>
    <property type="match status" value="1"/>
</dbReference>
<dbReference type="InterPro" id="IPR018120">
    <property type="entry name" value="Glyco_hydro_1_AS"/>
</dbReference>
<dbReference type="InterPro" id="IPR017853">
    <property type="entry name" value="GH"/>
</dbReference>
<dbReference type="PANTHER" id="PTHR10353:SF139">
    <property type="entry name" value="6-PHOSPHO-BETA-GLUCOSIDASE GMUD"/>
    <property type="match status" value="1"/>
</dbReference>
<keyword evidence="6" id="KW-1185">Reference proteome</keyword>
<proteinExistence type="inferred from homology"/>
<dbReference type="PANTHER" id="PTHR10353">
    <property type="entry name" value="GLYCOSYL HYDROLASE"/>
    <property type="match status" value="1"/>
</dbReference>
<evidence type="ECO:0000313" key="5">
    <source>
        <dbReference type="EMBL" id="QCI86378.1"/>
    </source>
</evidence>
<dbReference type="AlphaFoldDB" id="A0A4D7CQK5"/>
<gene>
    <name evidence="5" type="ORF">FA707_05095</name>
</gene>
<dbReference type="Proteomes" id="UP000298615">
    <property type="component" value="Chromosome"/>
</dbReference>
<dbReference type="PROSITE" id="PS00572">
    <property type="entry name" value="GLYCOSYL_HYDROL_F1_1"/>
    <property type="match status" value="1"/>
</dbReference>
<organism evidence="5 6">
    <name type="scientific">Vagococcus zengguangii</name>
    <dbReference type="NCBI Taxonomy" id="2571750"/>
    <lineage>
        <taxon>Bacteria</taxon>
        <taxon>Bacillati</taxon>
        <taxon>Bacillota</taxon>
        <taxon>Bacilli</taxon>
        <taxon>Lactobacillales</taxon>
        <taxon>Enterococcaceae</taxon>
        <taxon>Vagococcus</taxon>
    </lineage>
</organism>
<dbReference type="RefSeq" id="WP_136953209.1">
    <property type="nucleotide sequence ID" value="NZ_CP039712.1"/>
</dbReference>
<dbReference type="EMBL" id="CP039712">
    <property type="protein sequence ID" value="QCI86378.1"/>
    <property type="molecule type" value="Genomic_DNA"/>
</dbReference>
<reference evidence="5 6" key="1">
    <citation type="submission" date="2019-04" db="EMBL/GenBank/DDBJ databases">
        <title>Vagococcus sp. nov., isolated from faeces of yaks (Bos grunniens).</title>
        <authorList>
            <person name="Ge Y."/>
        </authorList>
    </citation>
    <scope>NUCLEOTIDE SEQUENCE [LARGE SCALE GENOMIC DNA]</scope>
    <source>
        <strain evidence="5 6">MN-17</strain>
    </source>
</reference>
<dbReference type="GO" id="GO:0005829">
    <property type="term" value="C:cytosol"/>
    <property type="evidence" value="ECO:0007669"/>
    <property type="project" value="TreeGrafter"/>
</dbReference>
<dbReference type="OrthoDB" id="9765195at2"/>
<evidence type="ECO:0000313" key="6">
    <source>
        <dbReference type="Proteomes" id="UP000298615"/>
    </source>
</evidence>
<dbReference type="PRINTS" id="PR00131">
    <property type="entry name" value="GLHYDRLASE1"/>
</dbReference>
<keyword evidence="2 5" id="KW-0378">Hydrolase</keyword>
<dbReference type="GO" id="GO:0016052">
    <property type="term" value="P:carbohydrate catabolic process"/>
    <property type="evidence" value="ECO:0007669"/>
    <property type="project" value="TreeGrafter"/>
</dbReference>
<dbReference type="FunFam" id="3.20.20.80:FF:000004">
    <property type="entry name" value="Beta-glucosidase 6-phospho-beta-glucosidase"/>
    <property type="match status" value="1"/>
</dbReference>
<accession>A0A4D7CQK5</accession>
<name>A0A4D7CQK5_9ENTE</name>